<proteinExistence type="predicted"/>
<evidence type="ECO:0000259" key="1">
    <source>
        <dbReference type="Pfam" id="PF13460"/>
    </source>
</evidence>
<reference evidence="2" key="1">
    <citation type="submission" date="2020-01" db="EMBL/GenBank/DDBJ databases">
        <authorList>
            <person name="Meier V. D."/>
            <person name="Meier V D."/>
        </authorList>
    </citation>
    <scope>NUCLEOTIDE SEQUENCE</scope>
    <source>
        <strain evidence="2">HLG_WM_MAG_09</strain>
    </source>
</reference>
<evidence type="ECO:0000313" key="2">
    <source>
        <dbReference type="EMBL" id="CAA6818665.1"/>
    </source>
</evidence>
<protein>
    <submittedName>
        <fullName evidence="2">Oxidoreductase</fullName>
    </submittedName>
</protein>
<feature type="domain" description="NAD(P)-binding" evidence="1">
    <location>
        <begin position="9"/>
        <end position="118"/>
    </location>
</feature>
<dbReference type="PANTHER" id="PTHR48079:SF6">
    <property type="entry name" value="NAD(P)-BINDING DOMAIN-CONTAINING PROTEIN-RELATED"/>
    <property type="match status" value="1"/>
</dbReference>
<dbReference type="InterPro" id="IPR036291">
    <property type="entry name" value="NAD(P)-bd_dom_sf"/>
</dbReference>
<dbReference type="EMBL" id="CACVAT010000308">
    <property type="protein sequence ID" value="CAA6818665.1"/>
    <property type="molecule type" value="Genomic_DNA"/>
</dbReference>
<dbReference type="Pfam" id="PF13460">
    <property type="entry name" value="NAD_binding_10"/>
    <property type="match status" value="1"/>
</dbReference>
<dbReference type="InterPro" id="IPR051783">
    <property type="entry name" value="NAD(P)-dependent_oxidoreduct"/>
</dbReference>
<organism evidence="2">
    <name type="scientific">uncultured Thiotrichaceae bacterium</name>
    <dbReference type="NCBI Taxonomy" id="298394"/>
    <lineage>
        <taxon>Bacteria</taxon>
        <taxon>Pseudomonadati</taxon>
        <taxon>Pseudomonadota</taxon>
        <taxon>Gammaproteobacteria</taxon>
        <taxon>Thiotrichales</taxon>
        <taxon>Thiotrichaceae</taxon>
        <taxon>environmental samples</taxon>
    </lineage>
</organism>
<gene>
    <name evidence="2" type="ORF">HELGO_WM38273</name>
</gene>
<dbReference type="GO" id="GO:0004029">
    <property type="term" value="F:aldehyde dehydrogenase (NAD+) activity"/>
    <property type="evidence" value="ECO:0007669"/>
    <property type="project" value="TreeGrafter"/>
</dbReference>
<dbReference type="SUPFAM" id="SSF51735">
    <property type="entry name" value="NAD(P)-binding Rossmann-fold domains"/>
    <property type="match status" value="1"/>
</dbReference>
<accession>A0A6S6TH26</accession>
<dbReference type="PANTHER" id="PTHR48079">
    <property type="entry name" value="PROTEIN YEEZ"/>
    <property type="match status" value="1"/>
</dbReference>
<sequence length="306" mass="34442">MNKTIAILGANGRLANEALHAFHNAGYRVIAVTRTGKVRKAPKDIERRVADALDLPRLRKAVFGADFIFNGLNPPYTEWSRVAIPIARNVMKVCQQTHATHLFPGNIYNYGKTIPELCDENTAFAASTLKGKIRVEMEKFFTQVAQKYKVQTLLLRAGDFYGGSGHGSWFDLVLADKLNQNQYVYPGPDDITHSWAYLPDLSQAFVKLAEHSQQLGSFEQYLFPGHTLTGKELQSLLEQANGKPLTPLTFPWKLIKMGRFIVPMWREIAEVAYLWERPHRLDGSRLSGLIGEIPYTSPDIAVRDAL</sequence>
<dbReference type="GO" id="GO:0005737">
    <property type="term" value="C:cytoplasm"/>
    <property type="evidence" value="ECO:0007669"/>
    <property type="project" value="TreeGrafter"/>
</dbReference>
<name>A0A6S6TH26_9GAMM</name>
<dbReference type="Gene3D" id="3.40.50.720">
    <property type="entry name" value="NAD(P)-binding Rossmann-like Domain"/>
    <property type="match status" value="1"/>
</dbReference>
<dbReference type="AlphaFoldDB" id="A0A6S6TH26"/>
<dbReference type="InterPro" id="IPR016040">
    <property type="entry name" value="NAD(P)-bd_dom"/>
</dbReference>